<dbReference type="EMBL" id="BMWH01000019">
    <property type="protein sequence ID" value="GHA00522.1"/>
    <property type="molecule type" value="Genomic_DNA"/>
</dbReference>
<sequence>MTAQPTVLVTAATGNVGPHACAHLLRSGARVRALVLKDDPHVTRLPDGVEVHHGDLAVPESLDGALEGVDGVFWMWPFFTLDVRTAPEVLRRIEERARRIVLVSSVGVHIGLEPVDNNCHAYLEQLIERTGLEWTFLRTTGFMANALGFAAQIRAGDVVRFPYGAAARTSVHEGDLAEVGVRALLEDGHAGQKYLVSGPEVLTQEQQVQIIGDVLGRTLRWEDVHADEARKRMVAAGWPPSYADGALDYFARLTREPEVGSSVVAQVTGRPARTFRQWAEEHAGAFR</sequence>
<evidence type="ECO:0000259" key="1">
    <source>
        <dbReference type="Pfam" id="PF13460"/>
    </source>
</evidence>
<organism evidence="2 3">
    <name type="scientific">Streptomyces echinoruber</name>
    <dbReference type="NCBI Taxonomy" id="68898"/>
    <lineage>
        <taxon>Bacteria</taxon>
        <taxon>Bacillati</taxon>
        <taxon>Actinomycetota</taxon>
        <taxon>Actinomycetes</taxon>
        <taxon>Kitasatosporales</taxon>
        <taxon>Streptomycetaceae</taxon>
        <taxon>Streptomyces</taxon>
    </lineage>
</organism>
<reference evidence="2" key="1">
    <citation type="journal article" date="2014" name="Int. J. Syst. Evol. Microbiol.">
        <title>Complete genome sequence of Corynebacterium casei LMG S-19264T (=DSM 44701T), isolated from a smear-ripened cheese.</title>
        <authorList>
            <consortium name="US DOE Joint Genome Institute (JGI-PGF)"/>
            <person name="Walter F."/>
            <person name="Albersmeier A."/>
            <person name="Kalinowski J."/>
            <person name="Ruckert C."/>
        </authorList>
    </citation>
    <scope>NUCLEOTIDE SEQUENCE</scope>
    <source>
        <strain evidence="2">JCM 5016</strain>
    </source>
</reference>
<reference evidence="2" key="2">
    <citation type="submission" date="2020-09" db="EMBL/GenBank/DDBJ databases">
        <authorList>
            <person name="Sun Q."/>
            <person name="Ohkuma M."/>
        </authorList>
    </citation>
    <scope>NUCLEOTIDE SEQUENCE</scope>
    <source>
        <strain evidence="2">JCM 5016</strain>
    </source>
</reference>
<evidence type="ECO:0000313" key="2">
    <source>
        <dbReference type="EMBL" id="GHA00522.1"/>
    </source>
</evidence>
<dbReference type="AlphaFoldDB" id="A0A918RL04"/>
<dbReference type="InterPro" id="IPR036291">
    <property type="entry name" value="NAD(P)-bd_dom_sf"/>
</dbReference>
<proteinExistence type="predicted"/>
<dbReference type="SUPFAM" id="SSF51735">
    <property type="entry name" value="NAD(P)-binding Rossmann-fold domains"/>
    <property type="match status" value="1"/>
</dbReference>
<dbReference type="PANTHER" id="PTHR43162">
    <property type="match status" value="1"/>
</dbReference>
<protein>
    <submittedName>
        <fullName evidence="2">Nucleotide-diphosphate-sugar epimerase</fullName>
    </submittedName>
</protein>
<dbReference type="InterPro" id="IPR016040">
    <property type="entry name" value="NAD(P)-bd_dom"/>
</dbReference>
<gene>
    <name evidence="2" type="ORF">GCM10010389_44710</name>
</gene>
<dbReference type="PANTHER" id="PTHR43162:SF1">
    <property type="entry name" value="PRESTALK A DIFFERENTIATION PROTEIN A"/>
    <property type="match status" value="1"/>
</dbReference>
<evidence type="ECO:0000313" key="3">
    <source>
        <dbReference type="Proteomes" id="UP000623010"/>
    </source>
</evidence>
<comment type="caution">
    <text evidence="2">The sequence shown here is derived from an EMBL/GenBank/DDBJ whole genome shotgun (WGS) entry which is preliminary data.</text>
</comment>
<dbReference type="Gene3D" id="3.90.25.10">
    <property type="entry name" value="UDP-galactose 4-epimerase, domain 1"/>
    <property type="match status" value="1"/>
</dbReference>
<accession>A0A918RL04</accession>
<keyword evidence="3" id="KW-1185">Reference proteome</keyword>
<name>A0A918RL04_9ACTN</name>
<dbReference type="Gene3D" id="3.40.50.720">
    <property type="entry name" value="NAD(P)-binding Rossmann-like Domain"/>
    <property type="match status" value="1"/>
</dbReference>
<dbReference type="InterPro" id="IPR051604">
    <property type="entry name" value="Ergot_Alk_Oxidoreductase"/>
</dbReference>
<feature type="domain" description="NAD(P)-binding" evidence="1">
    <location>
        <begin position="12"/>
        <end position="185"/>
    </location>
</feature>
<dbReference type="Pfam" id="PF13460">
    <property type="entry name" value="NAD_binding_10"/>
    <property type="match status" value="1"/>
</dbReference>
<dbReference type="Proteomes" id="UP000623010">
    <property type="component" value="Unassembled WGS sequence"/>
</dbReference>
<dbReference type="RefSeq" id="WP_190059234.1">
    <property type="nucleotide sequence ID" value="NZ_BMWH01000019.1"/>
</dbReference>